<proteinExistence type="predicted"/>
<evidence type="ECO:0000313" key="1">
    <source>
        <dbReference type="EMBL" id="KIK57581.1"/>
    </source>
</evidence>
<protein>
    <submittedName>
        <fullName evidence="1">Uncharacterized protein</fullName>
    </submittedName>
</protein>
<name>A0A0D0BQW9_9AGAR</name>
<reference evidence="1 2" key="1">
    <citation type="submission" date="2014-04" db="EMBL/GenBank/DDBJ databases">
        <title>Evolutionary Origins and Diversification of the Mycorrhizal Mutualists.</title>
        <authorList>
            <consortium name="DOE Joint Genome Institute"/>
            <consortium name="Mycorrhizal Genomics Consortium"/>
            <person name="Kohler A."/>
            <person name="Kuo A."/>
            <person name="Nagy L.G."/>
            <person name="Floudas D."/>
            <person name="Copeland A."/>
            <person name="Barry K.W."/>
            <person name="Cichocki N."/>
            <person name="Veneault-Fourrey C."/>
            <person name="LaButti K."/>
            <person name="Lindquist E.A."/>
            <person name="Lipzen A."/>
            <person name="Lundell T."/>
            <person name="Morin E."/>
            <person name="Murat C."/>
            <person name="Riley R."/>
            <person name="Ohm R."/>
            <person name="Sun H."/>
            <person name="Tunlid A."/>
            <person name="Henrissat B."/>
            <person name="Grigoriev I.V."/>
            <person name="Hibbett D.S."/>
            <person name="Martin F."/>
        </authorList>
    </citation>
    <scope>NUCLEOTIDE SEQUENCE [LARGE SCALE GENOMIC DNA]</scope>
    <source>
        <strain evidence="1 2">FD-317 M1</strain>
    </source>
</reference>
<accession>A0A0D0BQW9</accession>
<sequence length="374" mass="40229">MAAEVLDYYPLLPGELGKQLTDATTAWRSASTSQDAILLPLFTGVKGFEIDVFAVRNNVNTIGRIPIPLCRDIISYAQIFTSIVSVIKDPSTLATSLRILVDQWHQLNTNELASLGDQVTRLLQYDAPKVKSIISELKTLSEVIATWTPDSTDGVFDSSLFDAATPILAPIANFLPTADGITSFADATGLSIQAINIPLKKAFQKPVVGEPIATPDAVFKAIDAALVGRTKKYFGHVNHVVRDVNALVEHLEAVASAALLIPEGLDAFATGQSGSDPVTAEDTVKAWNEASTAADEFVSAIIGRAKSVISEDTPPTSADIEQALGPPSYSASTLFILADQTRKVTDQLRTALALPYNQLVNYLFLRITQMILFQ</sequence>
<dbReference type="AlphaFoldDB" id="A0A0D0BQW9"/>
<dbReference type="HOGENOM" id="CLU_739788_0_0_1"/>
<dbReference type="EMBL" id="KN834790">
    <property type="protein sequence ID" value="KIK57581.1"/>
    <property type="molecule type" value="Genomic_DNA"/>
</dbReference>
<organism evidence="1 2">
    <name type="scientific">Collybiopsis luxurians FD-317 M1</name>
    <dbReference type="NCBI Taxonomy" id="944289"/>
    <lineage>
        <taxon>Eukaryota</taxon>
        <taxon>Fungi</taxon>
        <taxon>Dikarya</taxon>
        <taxon>Basidiomycota</taxon>
        <taxon>Agaricomycotina</taxon>
        <taxon>Agaricomycetes</taxon>
        <taxon>Agaricomycetidae</taxon>
        <taxon>Agaricales</taxon>
        <taxon>Marasmiineae</taxon>
        <taxon>Omphalotaceae</taxon>
        <taxon>Collybiopsis</taxon>
        <taxon>Collybiopsis luxurians</taxon>
    </lineage>
</organism>
<keyword evidence="2" id="KW-1185">Reference proteome</keyword>
<evidence type="ECO:0000313" key="2">
    <source>
        <dbReference type="Proteomes" id="UP000053593"/>
    </source>
</evidence>
<dbReference type="Proteomes" id="UP000053593">
    <property type="component" value="Unassembled WGS sequence"/>
</dbReference>
<gene>
    <name evidence="1" type="ORF">GYMLUDRAFT_753215</name>
</gene>